<accession>A0A7J8VQM5</accession>
<organism evidence="2 3">
    <name type="scientific">Gossypium klotzschianum</name>
    <dbReference type="NCBI Taxonomy" id="34286"/>
    <lineage>
        <taxon>Eukaryota</taxon>
        <taxon>Viridiplantae</taxon>
        <taxon>Streptophyta</taxon>
        <taxon>Embryophyta</taxon>
        <taxon>Tracheophyta</taxon>
        <taxon>Spermatophyta</taxon>
        <taxon>Magnoliopsida</taxon>
        <taxon>eudicotyledons</taxon>
        <taxon>Gunneridae</taxon>
        <taxon>Pentapetalae</taxon>
        <taxon>rosids</taxon>
        <taxon>malvids</taxon>
        <taxon>Malvales</taxon>
        <taxon>Malvaceae</taxon>
        <taxon>Malvoideae</taxon>
        <taxon>Gossypium</taxon>
    </lineage>
</organism>
<evidence type="ECO:0000256" key="1">
    <source>
        <dbReference type="SAM" id="Coils"/>
    </source>
</evidence>
<sequence length="255" mass="29123">LKAKEADCVKAVIDNQKTPTTKPAEITPPSPFQAIEPEEPAEEDMNTFFTSLDSELSSSRIVYSKEEAKEALAKINEALNITPIDLNDLGKFSPLKQAFMILARFDCASTTLTIEQKNELLRLEERLKELANQTAKAVQDKDQTAKESIKRTMTCNLESSLIRYKEVETEVKQVDQKLAALHEEVEEAQKKKEEMLGEGKRIYRSCKKMKMELEALEKKWAEYEAMAKVAEEEERSVEAEWGRIKDFISSINRKI</sequence>
<dbReference type="AlphaFoldDB" id="A0A7J8VQM5"/>
<keyword evidence="1" id="KW-0175">Coiled coil</keyword>
<feature type="non-terminal residue" evidence="2">
    <location>
        <position position="255"/>
    </location>
</feature>
<keyword evidence="3" id="KW-1185">Reference proteome</keyword>
<dbReference type="EMBL" id="JABFAB010000011">
    <property type="protein sequence ID" value="MBA0665111.1"/>
    <property type="molecule type" value="Genomic_DNA"/>
</dbReference>
<proteinExistence type="predicted"/>
<name>A0A7J8VQM5_9ROSI</name>
<evidence type="ECO:0000313" key="3">
    <source>
        <dbReference type="Proteomes" id="UP000593573"/>
    </source>
</evidence>
<dbReference type="OrthoDB" id="974022at2759"/>
<evidence type="ECO:0000313" key="2">
    <source>
        <dbReference type="EMBL" id="MBA0665111.1"/>
    </source>
</evidence>
<dbReference type="Proteomes" id="UP000593573">
    <property type="component" value="Unassembled WGS sequence"/>
</dbReference>
<gene>
    <name evidence="2" type="ORF">Goklo_005020</name>
</gene>
<feature type="coiled-coil region" evidence="1">
    <location>
        <begin position="113"/>
        <end position="233"/>
    </location>
</feature>
<reference evidence="2 3" key="1">
    <citation type="journal article" date="2019" name="Genome Biol. Evol.">
        <title>Insights into the evolution of the New World diploid cottons (Gossypium, subgenus Houzingenia) based on genome sequencing.</title>
        <authorList>
            <person name="Grover C.E."/>
            <person name="Arick M.A. 2nd"/>
            <person name="Thrash A."/>
            <person name="Conover J.L."/>
            <person name="Sanders W.S."/>
            <person name="Peterson D.G."/>
            <person name="Frelichowski J.E."/>
            <person name="Scheffler J.A."/>
            <person name="Scheffler B.E."/>
            <person name="Wendel J.F."/>
        </authorList>
    </citation>
    <scope>NUCLEOTIDE SEQUENCE [LARGE SCALE GENOMIC DNA]</scope>
    <source>
        <strain evidence="2">57</strain>
        <tissue evidence="2">Leaf</tissue>
    </source>
</reference>
<comment type="caution">
    <text evidence="2">The sequence shown here is derived from an EMBL/GenBank/DDBJ whole genome shotgun (WGS) entry which is preliminary data.</text>
</comment>
<protein>
    <submittedName>
        <fullName evidence="2">Uncharacterized protein</fullName>
    </submittedName>
</protein>